<dbReference type="PROSITE" id="PS00455">
    <property type="entry name" value="AMP_BINDING"/>
    <property type="match status" value="1"/>
</dbReference>
<dbReference type="Gene3D" id="3.30.300.30">
    <property type="match status" value="1"/>
</dbReference>
<dbReference type="InterPro" id="IPR042099">
    <property type="entry name" value="ANL_N_sf"/>
</dbReference>
<evidence type="ECO:0000256" key="3">
    <source>
        <dbReference type="SAM" id="MobiDB-lite"/>
    </source>
</evidence>
<dbReference type="Proteomes" id="UP001321047">
    <property type="component" value="Unassembled WGS sequence"/>
</dbReference>
<sequence>MTLSIHGRAAQYGSRVAVIDRGMGPDSEAAGDPASDDQYTYGDLAAATRACNRRLAANVVGEGDVIAVLARNRVELLILFFTAVDRGAILAPISHRLAGESVRTIHERIDPTLTLYEPQFEGLLETGTEESTGAETAEEERGLEGTTYRDLERFFDLTVDDAADLDTPDGWLHPQDLDTVPRDPDRSVLYLHTGGTTGVPKVVVCPYRQVEWNCITELAAWGLGKTDVSPVFLPLFHTGGWNLLTLPTLYVGGQVVLHREFDPGFALDTIERYGATHAFGVAAIFQAMADHPDFETTDFATVDWFMSGGGPTSEAVMDAYRDRGQRFSQGYGLTEGGPNNLYLDPERTVDQEKSISSVGRPFPDCEARIVDDDGTVLRANDIGELEVRGPMTAAGYLETEDGTFEGEWVSTGDLARRDEAGDYTITGRTDNMFVSGGENVYPEEIEAVLEDHPDVDSVGVVGIPHDRWGTVPKAIVSGSLEDSSTLEAYARDTLADFQVPHEIQVVDAVPLSGAGKLDRGTLEDQYGPSSEEAVGRAGEGTDNSEGEGL</sequence>
<feature type="region of interest" description="Disordered" evidence="3">
    <location>
        <begin position="514"/>
        <end position="549"/>
    </location>
</feature>
<comment type="similarity">
    <text evidence="1">Belongs to the ATP-dependent AMP-binding enzyme family.</text>
</comment>
<feature type="domain" description="AMP-dependent synthetase/ligase" evidence="4">
    <location>
        <begin position="8"/>
        <end position="397"/>
    </location>
</feature>
<dbReference type="PANTHER" id="PTHR43201">
    <property type="entry name" value="ACYL-COA SYNTHETASE"/>
    <property type="match status" value="1"/>
</dbReference>
<dbReference type="EMBL" id="JAOPJZ010000012">
    <property type="protein sequence ID" value="MCU4753069.1"/>
    <property type="molecule type" value="Genomic_DNA"/>
</dbReference>
<keyword evidence="2" id="KW-0436">Ligase</keyword>
<dbReference type="PANTHER" id="PTHR43201:SF5">
    <property type="entry name" value="MEDIUM-CHAIN ACYL-COA LIGASE ACSF2, MITOCHONDRIAL"/>
    <property type="match status" value="1"/>
</dbReference>
<dbReference type="SUPFAM" id="SSF56801">
    <property type="entry name" value="Acetyl-CoA synthetase-like"/>
    <property type="match status" value="1"/>
</dbReference>
<dbReference type="Gene3D" id="3.40.50.12780">
    <property type="entry name" value="N-terminal domain of ligase-like"/>
    <property type="match status" value="1"/>
</dbReference>
<dbReference type="InterPro" id="IPR020845">
    <property type="entry name" value="AMP-binding_CS"/>
</dbReference>
<dbReference type="InterPro" id="IPR000873">
    <property type="entry name" value="AMP-dep_synth/lig_dom"/>
</dbReference>
<organism evidence="6 7">
    <name type="scientific">Natronosalvus hydrolyticus</name>
    <dbReference type="NCBI Taxonomy" id="2979988"/>
    <lineage>
        <taxon>Archaea</taxon>
        <taxon>Methanobacteriati</taxon>
        <taxon>Methanobacteriota</taxon>
        <taxon>Stenosarchaea group</taxon>
        <taxon>Halobacteria</taxon>
        <taxon>Halobacteriales</taxon>
        <taxon>Natrialbaceae</taxon>
        <taxon>Natronosalvus</taxon>
    </lineage>
</organism>
<dbReference type="InterPro" id="IPR045851">
    <property type="entry name" value="AMP-bd_C_sf"/>
</dbReference>
<name>A0AAP3E8A4_9EURY</name>
<proteinExistence type="inferred from homology"/>
<evidence type="ECO:0000313" key="6">
    <source>
        <dbReference type="EMBL" id="MCU4753069.1"/>
    </source>
</evidence>
<evidence type="ECO:0000259" key="5">
    <source>
        <dbReference type="Pfam" id="PF13193"/>
    </source>
</evidence>
<dbReference type="Pfam" id="PF00501">
    <property type="entry name" value="AMP-binding"/>
    <property type="match status" value="1"/>
</dbReference>
<dbReference type="RefSeq" id="WP_342809393.1">
    <property type="nucleotide sequence ID" value="NZ_JAOPJZ010000012.1"/>
</dbReference>
<evidence type="ECO:0000259" key="4">
    <source>
        <dbReference type="Pfam" id="PF00501"/>
    </source>
</evidence>
<evidence type="ECO:0000313" key="7">
    <source>
        <dbReference type="Proteomes" id="UP001321047"/>
    </source>
</evidence>
<dbReference type="AlphaFoldDB" id="A0AAP3E8A4"/>
<dbReference type="GO" id="GO:0031956">
    <property type="term" value="F:medium-chain fatty acid-CoA ligase activity"/>
    <property type="evidence" value="ECO:0007669"/>
    <property type="project" value="TreeGrafter"/>
</dbReference>
<comment type="caution">
    <text evidence="6">The sequence shown here is derived from an EMBL/GenBank/DDBJ whole genome shotgun (WGS) entry which is preliminary data.</text>
</comment>
<feature type="domain" description="AMP-binding enzyme C-terminal" evidence="5">
    <location>
        <begin position="444"/>
        <end position="516"/>
    </location>
</feature>
<dbReference type="GO" id="GO:0006631">
    <property type="term" value="P:fatty acid metabolic process"/>
    <property type="evidence" value="ECO:0007669"/>
    <property type="project" value="TreeGrafter"/>
</dbReference>
<reference evidence="6 7" key="1">
    <citation type="submission" date="2022-09" db="EMBL/GenBank/DDBJ databases">
        <title>Enrichment on poylsaccharides allowed isolation of novel metabolic and taxonomic groups of Haloarchaea.</title>
        <authorList>
            <person name="Sorokin D.Y."/>
            <person name="Elcheninov A.G."/>
            <person name="Khizhniak T.V."/>
            <person name="Kolganova T.V."/>
            <person name="Kublanov I.V."/>
        </authorList>
    </citation>
    <scope>NUCLEOTIDE SEQUENCE [LARGE SCALE GENOMIC DNA]</scope>
    <source>
        <strain evidence="6 7">AArc-curdl1</strain>
    </source>
</reference>
<dbReference type="InterPro" id="IPR025110">
    <property type="entry name" value="AMP-bd_C"/>
</dbReference>
<evidence type="ECO:0000256" key="2">
    <source>
        <dbReference type="ARBA" id="ARBA00022598"/>
    </source>
</evidence>
<evidence type="ECO:0000256" key="1">
    <source>
        <dbReference type="ARBA" id="ARBA00006432"/>
    </source>
</evidence>
<dbReference type="Pfam" id="PF13193">
    <property type="entry name" value="AMP-binding_C"/>
    <property type="match status" value="1"/>
</dbReference>
<gene>
    <name evidence="6" type="ORF">OB919_13975</name>
</gene>
<accession>A0AAP3E8A4</accession>
<keyword evidence="7" id="KW-1185">Reference proteome</keyword>
<protein>
    <submittedName>
        <fullName evidence="6">AMP-binding protein</fullName>
    </submittedName>
</protein>